<evidence type="ECO:0000313" key="2">
    <source>
        <dbReference type="Proteomes" id="UP000039865"/>
    </source>
</evidence>
<evidence type="ECO:0000313" key="1">
    <source>
        <dbReference type="EMBL" id="CDW77261.1"/>
    </source>
</evidence>
<dbReference type="EMBL" id="CCKQ01005987">
    <property type="protein sequence ID" value="CDW77261.1"/>
    <property type="molecule type" value="Genomic_DNA"/>
</dbReference>
<dbReference type="Proteomes" id="UP000039865">
    <property type="component" value="Unassembled WGS sequence"/>
</dbReference>
<proteinExistence type="predicted"/>
<organism evidence="1 2">
    <name type="scientific">Stylonychia lemnae</name>
    <name type="common">Ciliate</name>
    <dbReference type="NCBI Taxonomy" id="5949"/>
    <lineage>
        <taxon>Eukaryota</taxon>
        <taxon>Sar</taxon>
        <taxon>Alveolata</taxon>
        <taxon>Ciliophora</taxon>
        <taxon>Intramacronucleata</taxon>
        <taxon>Spirotrichea</taxon>
        <taxon>Stichotrichia</taxon>
        <taxon>Sporadotrichida</taxon>
        <taxon>Oxytrichidae</taxon>
        <taxon>Stylonychinae</taxon>
        <taxon>Stylonychia</taxon>
    </lineage>
</organism>
<sequence length="394" mass="45254">MRIFFQFFQINQDYPRQYSSSNQVVLDGFSTEHIIFTETYIFELYTTQSRTDNGVFRIFITQEMICCRIQQQQVCVIQELSWLIVKNTEGENIDDQQTDLNAPAEVEIKILFQIFKSTNSTAVLEIDSPVIFVSSPYNYSPLLQGSSEQKHPKKSKSILTKSEKISLLYLVSIQFPYQKYVRQAVVGGQVDVLIDSGVPYLNTAAMYVIPSLPVNGFTSAVSKTLVTKSKQDYLLFFLLKKTKKSGPLGYVTKFQKYQVNFVHFAYMFQNVRNTLLKNSKIDKLPSSNQFIQVLLQLQIGVSSKQQYFLNFKIMIGTFFALWIHKGQFYPRPISSGNIGVFPHFGQEKYEDAAVSSIVKYNLIGRIDKEIGTLSFLRADIKEFQLLRINSKICI</sequence>
<gene>
    <name evidence="1" type="primary">Contig8287.g8843</name>
    <name evidence="1" type="ORF">STYLEM_6221</name>
</gene>
<name>A0A078A5S7_STYLE</name>
<protein>
    <submittedName>
        <fullName evidence="1">Uncharacterized protein</fullName>
    </submittedName>
</protein>
<dbReference type="InParanoid" id="A0A078A5S7"/>
<accession>A0A078A5S7</accession>
<keyword evidence="2" id="KW-1185">Reference proteome</keyword>
<dbReference type="AlphaFoldDB" id="A0A078A5S7"/>
<reference evidence="1 2" key="1">
    <citation type="submission" date="2014-06" db="EMBL/GenBank/DDBJ databases">
        <authorList>
            <person name="Swart Estienne"/>
        </authorList>
    </citation>
    <scope>NUCLEOTIDE SEQUENCE [LARGE SCALE GENOMIC DNA]</scope>
    <source>
        <strain evidence="1 2">130c</strain>
    </source>
</reference>